<dbReference type="Pfam" id="PF21446">
    <property type="entry name" value="Gp34_trimer"/>
    <property type="match status" value="1"/>
</dbReference>
<evidence type="ECO:0000313" key="6">
    <source>
        <dbReference type="Proteomes" id="UP000867740"/>
    </source>
</evidence>
<proteinExistence type="predicted"/>
<evidence type="ECO:0000256" key="2">
    <source>
        <dbReference type="ARBA" id="ARBA00022581"/>
    </source>
</evidence>
<evidence type="ECO:0000313" key="5">
    <source>
        <dbReference type="EMBL" id="HAT3583784.1"/>
    </source>
</evidence>
<accession>A0A9P3TAI3</accession>
<dbReference type="GO" id="GO:0019062">
    <property type="term" value="P:virion attachment to host cell"/>
    <property type="evidence" value="ECO:0007669"/>
    <property type="project" value="InterPro"/>
</dbReference>
<dbReference type="EMBL" id="DACSUM010000041">
    <property type="protein sequence ID" value="HAT3583784.1"/>
    <property type="molecule type" value="Genomic_DNA"/>
</dbReference>
<dbReference type="InterPro" id="IPR022225">
    <property type="entry name" value="Phage_tail_fibre_N"/>
</dbReference>
<evidence type="ECO:0000259" key="4">
    <source>
        <dbReference type="Pfam" id="PF21446"/>
    </source>
</evidence>
<dbReference type="Pfam" id="PF12571">
    <property type="entry name" value="Phage_tail_fib"/>
    <property type="match status" value="1"/>
</dbReference>
<dbReference type="Gene3D" id="6.20.70.20">
    <property type="match status" value="2"/>
</dbReference>
<protein>
    <recommendedName>
        <fullName evidence="7">Phage tail protein</fullName>
    </recommendedName>
</protein>
<gene>
    <name evidence="5" type="ORF">I8531_004134</name>
</gene>
<comment type="subcellular location">
    <subcellularLocation>
        <location evidence="1">Virion</location>
    </subcellularLocation>
</comment>
<keyword evidence="2" id="KW-0945">Host-virus interaction</keyword>
<evidence type="ECO:0008006" key="7">
    <source>
        <dbReference type="Google" id="ProtNLM"/>
    </source>
</evidence>
<dbReference type="GO" id="GO:0046718">
    <property type="term" value="P:symbiont entry into host cell"/>
    <property type="evidence" value="ECO:0007669"/>
    <property type="project" value="InterPro"/>
</dbReference>
<reference evidence="5" key="2">
    <citation type="submission" date="2020-10" db="EMBL/GenBank/DDBJ databases">
        <authorList>
            <consortium name="NCBI Pathogen Detection Project"/>
        </authorList>
    </citation>
    <scope>NUCLEOTIDE SEQUENCE</scope>
    <source>
        <strain evidence="5">CAVp300</strain>
    </source>
</reference>
<dbReference type="PANTHER" id="PTHR35191:SF1">
    <property type="entry name" value="PROPHAGE SIDE TAIL FIBER PROTEIN HOMOLOG STFQ-RELATED"/>
    <property type="match status" value="1"/>
</dbReference>
<dbReference type="AlphaFoldDB" id="A0A9P3TAI3"/>
<dbReference type="InterPro" id="IPR048390">
    <property type="entry name" value="Gp34_trimer"/>
</dbReference>
<dbReference type="Pfam" id="PF03406">
    <property type="entry name" value="Phage_fiber_2"/>
    <property type="match status" value="1"/>
</dbReference>
<dbReference type="InterPro" id="IPR005068">
    <property type="entry name" value="Phage_lambda_Stf-r2"/>
</dbReference>
<feature type="domain" description="Long-tail fiber proximal subunit trimerization" evidence="4">
    <location>
        <begin position="453"/>
        <end position="511"/>
    </location>
</feature>
<name>A0A9P3TAI3_KLUIN</name>
<organism evidence="5 6">
    <name type="scientific">Kluyvera intermedia</name>
    <name type="common">Enterobacter intermedius</name>
    <dbReference type="NCBI Taxonomy" id="61648"/>
    <lineage>
        <taxon>Bacteria</taxon>
        <taxon>Pseudomonadati</taxon>
        <taxon>Pseudomonadota</taxon>
        <taxon>Gammaproteobacteria</taxon>
        <taxon>Enterobacterales</taxon>
        <taxon>Enterobacteriaceae</taxon>
        <taxon>Kluyvera</taxon>
    </lineage>
</organism>
<evidence type="ECO:0000256" key="1">
    <source>
        <dbReference type="ARBA" id="ARBA00004328"/>
    </source>
</evidence>
<feature type="domain" description="Phage tail fibre protein N-terminal" evidence="3">
    <location>
        <begin position="1"/>
        <end position="151"/>
    </location>
</feature>
<dbReference type="PANTHER" id="PTHR35191">
    <property type="entry name" value="PROPHAGE SIDE TAIL FIBER PROTEIN HOMOLOG STFQ-RELATED"/>
    <property type="match status" value="1"/>
</dbReference>
<evidence type="ECO:0000259" key="3">
    <source>
        <dbReference type="Pfam" id="PF12571"/>
    </source>
</evidence>
<comment type="caution">
    <text evidence="5">The sequence shown here is derived from an EMBL/GenBank/DDBJ whole genome shotgun (WGS) entry which is preliminary data.</text>
</comment>
<reference evidence="5" key="1">
    <citation type="journal article" date="2018" name="Genome Biol.">
        <title>SKESA: strategic k-mer extension for scrupulous assemblies.</title>
        <authorList>
            <person name="Souvorov A."/>
            <person name="Agarwala R."/>
            <person name="Lipman D.J."/>
        </authorList>
    </citation>
    <scope>NUCLEOTIDE SEQUENCE</scope>
    <source>
        <strain evidence="5">CAVp300</strain>
    </source>
</reference>
<sequence>MSTKFKTVITTAGAVKLAAATLPGGKKVNITAMAVGDGGGILPVPDAGQTRLINEVWRHALNKISQDNRHSNYVVAELVIPPEVGGFWMRELGLYDDEGTLIAVSNMAESYKPELAEGSGRAQTCRMVIIVSSVASVALSVDSTMVMATQDYVDDAISAHEKSRRHPDATIQEKGFTQLSNATDSEAESLAATSKAVKIAMDNASARLAKERNGTDIPNKPLFVQNIGLQNTVNRAENAVQRTGDAMAWLDVIGEAHAASMRVNMPASPSVQGLTIDWNGVGFGAAGLTNNRGLGTGGFIFRTVDSTNKTEYGRVTFNELGEIFAGRNIYAGSAKFAIDGNSYGTIWGTGGNSEWLSNNLNARFGAIPVNNATGDISGPAWGGLLSAHLAEKWRGIQSQFAGIPVDNPSGNIRGSAWGNDWLSNYLARTFQPRGDYTPAGEAYTKAVSDGRFLRLTGGTLSGQVVSTSPDNYRLRMSDRAFFFRFDGASFYLMKTAKGDPDGLWDNTRPLIVDAETGRVTLPHMSMVDGYLKVGNTGTVISTDGNIFGTRWGVGGAWLGDAIDARMNAVQARADDAWNKANDAQINRVVDVRFTAEHQVGAVGVRDYRNGNTVLTGFVNKDGDYSVEDLYWSYIQVYRNGQWLTIGRG</sequence>
<dbReference type="Proteomes" id="UP000867740">
    <property type="component" value="Unassembled WGS sequence"/>
</dbReference>
<dbReference type="InterPro" id="IPR051934">
    <property type="entry name" value="Phage_Tail_Fiber_Structural"/>
</dbReference>